<comment type="similarity">
    <text evidence="1">Belongs to the 'phage' integrase family.</text>
</comment>
<dbReference type="GO" id="GO:0015074">
    <property type="term" value="P:DNA integration"/>
    <property type="evidence" value="ECO:0007669"/>
    <property type="project" value="UniProtKB-KW"/>
</dbReference>
<evidence type="ECO:0000256" key="2">
    <source>
        <dbReference type="ARBA" id="ARBA00022908"/>
    </source>
</evidence>
<dbReference type="InterPro" id="IPR038488">
    <property type="entry name" value="Integrase_DNA-bd_sf"/>
</dbReference>
<reference evidence="5" key="1">
    <citation type="journal article" date="2015" name="Genome Announc.">
        <title>Draft Genome Sequence of the Polyhydroxyalkanoate-Producing Bacterium Burkholderia sacchari LMG 19450 Isolated from Brazilian Sugarcane Plantation Soil.</title>
        <authorList>
            <person name="Alexandrino P.M."/>
            <person name="Mendonca T.T."/>
            <person name="Guaman Bautista L.P."/>
            <person name="Cherix J."/>
            <person name="Lozano-Sakalauskas G.C."/>
            <person name="Fujita A."/>
            <person name="Ramos Filho E."/>
            <person name="Long P."/>
            <person name="Padilla G."/>
            <person name="Taciro M.K."/>
            <person name="Gomez J.G."/>
            <person name="Silva L.F."/>
        </authorList>
    </citation>
    <scope>NUCLEOTIDE SEQUENCE</scope>
    <source>
        <strain evidence="5">LMG 19450</strain>
    </source>
</reference>
<dbReference type="InterPro" id="IPR025166">
    <property type="entry name" value="Integrase_DNA_bind_dom"/>
</dbReference>
<accession>A0A8T6ZB11</accession>
<dbReference type="Pfam" id="PF13356">
    <property type="entry name" value="Arm-DNA-bind_3"/>
    <property type="match status" value="1"/>
</dbReference>
<dbReference type="Gene3D" id="3.30.160.390">
    <property type="entry name" value="Integrase, DNA-binding domain"/>
    <property type="match status" value="1"/>
</dbReference>
<keyword evidence="6" id="KW-1185">Reference proteome</keyword>
<sequence length="100" mass="11151">MAKTTALTDAKCKQTKHNPDGNNKLFDGGGLYLELMPSGSKKWRLKYRFNGKENRLTFGDYRPIYAVTDVKTFIANVQKAIPGAGKRPIKTTTGAMRGRQ</sequence>
<evidence type="ECO:0000313" key="5">
    <source>
        <dbReference type="EMBL" id="NLP62337.1"/>
    </source>
</evidence>
<protein>
    <submittedName>
        <fullName evidence="5">DUF4102 domain-containing protein</fullName>
    </submittedName>
</protein>
<dbReference type="PANTHER" id="PTHR30629:SF2">
    <property type="entry name" value="PROPHAGE INTEGRASE INTS-RELATED"/>
    <property type="match status" value="1"/>
</dbReference>
<evidence type="ECO:0000256" key="1">
    <source>
        <dbReference type="ARBA" id="ARBA00008857"/>
    </source>
</evidence>
<feature type="region of interest" description="Disordered" evidence="3">
    <location>
        <begin position="1"/>
        <end position="23"/>
    </location>
</feature>
<comment type="caution">
    <text evidence="5">The sequence shown here is derived from an EMBL/GenBank/DDBJ whole genome shotgun (WGS) entry which is preliminary data.</text>
</comment>
<organism evidence="5 6">
    <name type="scientific">Paraburkholderia sacchari</name>
    <dbReference type="NCBI Taxonomy" id="159450"/>
    <lineage>
        <taxon>Bacteria</taxon>
        <taxon>Pseudomonadati</taxon>
        <taxon>Pseudomonadota</taxon>
        <taxon>Betaproteobacteria</taxon>
        <taxon>Burkholderiales</taxon>
        <taxon>Burkholderiaceae</taxon>
        <taxon>Paraburkholderia</taxon>
    </lineage>
</organism>
<dbReference type="EMBL" id="JTDB02000003">
    <property type="protein sequence ID" value="NLP62337.1"/>
    <property type="molecule type" value="Genomic_DNA"/>
</dbReference>
<dbReference type="Proteomes" id="UP000030460">
    <property type="component" value="Unassembled WGS sequence"/>
</dbReference>
<evidence type="ECO:0000259" key="4">
    <source>
        <dbReference type="Pfam" id="PF13356"/>
    </source>
</evidence>
<dbReference type="PANTHER" id="PTHR30629">
    <property type="entry name" value="PROPHAGE INTEGRASE"/>
    <property type="match status" value="1"/>
</dbReference>
<keyword evidence="2" id="KW-0229">DNA integration</keyword>
<feature type="domain" description="Integrase DNA-binding" evidence="4">
    <location>
        <begin position="7"/>
        <end position="63"/>
    </location>
</feature>
<evidence type="ECO:0000313" key="6">
    <source>
        <dbReference type="Proteomes" id="UP000030460"/>
    </source>
</evidence>
<dbReference type="InterPro" id="IPR050808">
    <property type="entry name" value="Phage_Integrase"/>
</dbReference>
<name>A0A8T6ZB11_9BURK</name>
<dbReference type="OrthoDB" id="9775880at2"/>
<reference evidence="5" key="2">
    <citation type="submission" date="2020-04" db="EMBL/GenBank/DDBJ databases">
        <authorList>
            <person name="Alexandrino P."/>
            <person name="Mendonca T."/>
            <person name="Guaman L."/>
            <person name="Cherix J."/>
            <person name="Lozano-Sakalauskas G."/>
            <person name="Fujita A."/>
            <person name="Filho E.R."/>
            <person name="Long P."/>
            <person name="Padilla G."/>
            <person name="Taciro M.K."/>
            <person name="Gomez J.G."/>
            <person name="Silva L.F."/>
            <person name="Torres M."/>
        </authorList>
    </citation>
    <scope>NUCLEOTIDE SEQUENCE</scope>
    <source>
        <strain evidence="5">LMG 19450</strain>
    </source>
</reference>
<gene>
    <name evidence="5" type="ORF">NH14_014370</name>
</gene>
<proteinExistence type="inferred from homology"/>
<dbReference type="RefSeq" id="WP_052147828.1">
    <property type="nucleotide sequence ID" value="NZ_CADFGF010000003.1"/>
</dbReference>
<dbReference type="AlphaFoldDB" id="A0A8T6ZB11"/>
<evidence type="ECO:0000256" key="3">
    <source>
        <dbReference type="SAM" id="MobiDB-lite"/>
    </source>
</evidence>